<dbReference type="PANTHER" id="PTHR45618">
    <property type="entry name" value="MITOCHONDRIAL DICARBOXYLATE CARRIER-RELATED"/>
    <property type="match status" value="1"/>
</dbReference>
<dbReference type="OrthoDB" id="448427at2759"/>
<comment type="similarity">
    <text evidence="2 9">Belongs to the mitochondrial carrier (TC 2.A.29) family.</text>
</comment>
<reference evidence="10" key="3">
    <citation type="submission" date="2025-09" db="UniProtKB">
        <authorList>
            <consortium name="Ensembl"/>
        </authorList>
    </citation>
    <scope>IDENTIFICATION</scope>
</reference>
<dbReference type="Gene3D" id="1.50.40.10">
    <property type="entry name" value="Mitochondrial carrier domain"/>
    <property type="match status" value="1"/>
</dbReference>
<keyword evidence="4 8" id="KW-0812">Transmembrane</keyword>
<sequence>ASVCIGLYETALPPKNSPYTSHSPPPGANIVTQLMAGCTISTMAVSFAKLTDVVKVCFQAQVRLPNGVKGYNGTMNADRTTTHDEGIRGLWKGCILNITNDVPQCHVNVFTCACVLLCFADTSPCRLTAAFVAGSCTTIVASPVDVVKTRFVNSSTRQYSSTVNYAITCSLQGVCSHPNIVMFISYEQIKQAVGKDYNCTISRQNITVE</sequence>
<evidence type="ECO:0000256" key="9">
    <source>
        <dbReference type="RuleBase" id="RU000488"/>
    </source>
</evidence>
<evidence type="ECO:0000313" key="11">
    <source>
        <dbReference type="Proteomes" id="UP000694397"/>
    </source>
</evidence>
<dbReference type="InterPro" id="IPR018108">
    <property type="entry name" value="MCP_transmembrane"/>
</dbReference>
<dbReference type="GO" id="GO:0016020">
    <property type="term" value="C:membrane"/>
    <property type="evidence" value="ECO:0007669"/>
    <property type="project" value="UniProtKB-SubCell"/>
</dbReference>
<dbReference type="Ensembl" id="ENSSFOT00015002989.2">
    <property type="protein sequence ID" value="ENSSFOP00015002943.2"/>
    <property type="gene ID" value="ENSSFOG00015001721.2"/>
</dbReference>
<evidence type="ECO:0000256" key="4">
    <source>
        <dbReference type="ARBA" id="ARBA00022692"/>
    </source>
</evidence>
<keyword evidence="5" id="KW-0677">Repeat</keyword>
<dbReference type="PROSITE" id="PS50920">
    <property type="entry name" value="SOLCAR"/>
    <property type="match status" value="1"/>
</dbReference>
<evidence type="ECO:0000256" key="2">
    <source>
        <dbReference type="ARBA" id="ARBA00006375"/>
    </source>
</evidence>
<evidence type="ECO:0000313" key="10">
    <source>
        <dbReference type="Ensembl" id="ENSSFOP00015002943.2"/>
    </source>
</evidence>
<evidence type="ECO:0000256" key="5">
    <source>
        <dbReference type="ARBA" id="ARBA00022737"/>
    </source>
</evidence>
<evidence type="ECO:0000256" key="7">
    <source>
        <dbReference type="ARBA" id="ARBA00023136"/>
    </source>
</evidence>
<evidence type="ECO:0000256" key="6">
    <source>
        <dbReference type="ARBA" id="ARBA00022989"/>
    </source>
</evidence>
<proteinExistence type="inferred from homology"/>
<dbReference type="GeneTree" id="ENSGT00940000165592"/>
<keyword evidence="11" id="KW-1185">Reference proteome</keyword>
<dbReference type="Pfam" id="PF00153">
    <property type="entry name" value="Mito_carr"/>
    <property type="match status" value="2"/>
</dbReference>
<dbReference type="InterPro" id="IPR050391">
    <property type="entry name" value="Mito_Metabolite_Transporter"/>
</dbReference>
<reference evidence="10" key="2">
    <citation type="submission" date="2025-08" db="UniProtKB">
        <authorList>
            <consortium name="Ensembl"/>
        </authorList>
    </citation>
    <scope>IDENTIFICATION</scope>
</reference>
<accession>A0A8C9R265</accession>
<dbReference type="AlphaFoldDB" id="A0A8C9R265"/>
<protein>
    <recommendedName>
        <fullName evidence="12">Mitochondrial brown fat uncoupling protein 1</fullName>
    </recommendedName>
</protein>
<evidence type="ECO:0000256" key="1">
    <source>
        <dbReference type="ARBA" id="ARBA00004141"/>
    </source>
</evidence>
<evidence type="ECO:0008006" key="12">
    <source>
        <dbReference type="Google" id="ProtNLM"/>
    </source>
</evidence>
<keyword evidence="7 8" id="KW-0472">Membrane</keyword>
<evidence type="ECO:0000256" key="8">
    <source>
        <dbReference type="PROSITE-ProRule" id="PRU00282"/>
    </source>
</evidence>
<organism evidence="10 11">
    <name type="scientific">Scleropages formosus</name>
    <name type="common">Asian bonytongue</name>
    <name type="synonym">Osteoglossum formosum</name>
    <dbReference type="NCBI Taxonomy" id="113540"/>
    <lineage>
        <taxon>Eukaryota</taxon>
        <taxon>Metazoa</taxon>
        <taxon>Chordata</taxon>
        <taxon>Craniata</taxon>
        <taxon>Vertebrata</taxon>
        <taxon>Euteleostomi</taxon>
        <taxon>Actinopterygii</taxon>
        <taxon>Neopterygii</taxon>
        <taxon>Teleostei</taxon>
        <taxon>Osteoglossocephala</taxon>
        <taxon>Osteoglossomorpha</taxon>
        <taxon>Osteoglossiformes</taxon>
        <taxon>Osteoglossidae</taxon>
        <taxon>Scleropages</taxon>
    </lineage>
</organism>
<keyword evidence="3 9" id="KW-0813">Transport</keyword>
<dbReference type="Proteomes" id="UP000694397">
    <property type="component" value="Chromosome 4"/>
</dbReference>
<name>A0A8C9R265_SCLFO</name>
<dbReference type="InterPro" id="IPR023395">
    <property type="entry name" value="MCP_dom_sf"/>
</dbReference>
<keyword evidence="6" id="KW-1133">Transmembrane helix</keyword>
<reference evidence="10 11" key="1">
    <citation type="submission" date="2019-04" db="EMBL/GenBank/DDBJ databases">
        <authorList>
            <consortium name="Wellcome Sanger Institute Data Sharing"/>
        </authorList>
    </citation>
    <scope>NUCLEOTIDE SEQUENCE [LARGE SCALE GENOMIC DNA]</scope>
</reference>
<evidence type="ECO:0000256" key="3">
    <source>
        <dbReference type="ARBA" id="ARBA00022448"/>
    </source>
</evidence>
<dbReference type="SUPFAM" id="SSF103506">
    <property type="entry name" value="Mitochondrial carrier"/>
    <property type="match status" value="1"/>
</dbReference>
<comment type="subcellular location">
    <subcellularLocation>
        <location evidence="1">Membrane</location>
        <topology evidence="1">Multi-pass membrane protein</topology>
    </subcellularLocation>
</comment>
<feature type="repeat" description="Solcar" evidence="8">
    <location>
        <begin position="28"/>
        <end position="118"/>
    </location>
</feature>